<keyword evidence="4 7" id="KW-0413">Isomerase</keyword>
<dbReference type="GO" id="GO:0008909">
    <property type="term" value="F:isochorismate synthase activity"/>
    <property type="evidence" value="ECO:0007669"/>
    <property type="project" value="UniProtKB-EC"/>
</dbReference>
<evidence type="ECO:0000313" key="8">
    <source>
        <dbReference type="Proteomes" id="UP000787625"/>
    </source>
</evidence>
<dbReference type="PANTHER" id="PTHR42839">
    <property type="entry name" value="ISOCHORISMATE SYNTHASE ENTC"/>
    <property type="match status" value="1"/>
</dbReference>
<dbReference type="Pfam" id="PF00425">
    <property type="entry name" value="Chorismate_bind"/>
    <property type="match status" value="1"/>
</dbReference>
<dbReference type="EC" id="5.4.4.2" evidence="3"/>
<sequence>MNESLDSLQHRLMQLAAEGRPFAAYHLPDSDTVKLLIPRGGARAERSLAMLGSEPAFVAAPFDVRGGGDPVLVFATDTVEEYRIYNRGDETGLSVVKIGVMPIKGRKGETRADYVDTFNNFYEALDGGRFDKLVLARRKTCVADVQRGLPVMMVRAVVRYPDAFTYLFSTPHSGMWMGATPEVLLSGDKYRRGTVALAGTRRHRHDGKNPVWDDKNVREQGFVAAYVAAVLRDAGIDFVEEPARTLVAGRVEHLCSWFSFADPDDFSLGRLVEKLHPTPAVCGLPKAEAQQFILETEPLPRHYYAGFVGPVGTDGAADLFVNLRCLSAMKGEMCLYAGGGIVPGSRVTSEWQETENKMMTMADLLSPAK</sequence>
<comment type="similarity">
    <text evidence="2">Belongs to the isochorismate synthase family.</text>
</comment>
<evidence type="ECO:0000313" key="7">
    <source>
        <dbReference type="EMBL" id="HJD53203.1"/>
    </source>
</evidence>
<evidence type="ECO:0000256" key="2">
    <source>
        <dbReference type="ARBA" id="ARBA00005297"/>
    </source>
</evidence>
<evidence type="ECO:0000256" key="3">
    <source>
        <dbReference type="ARBA" id="ARBA00012824"/>
    </source>
</evidence>
<gene>
    <name evidence="7" type="ORF">IAA93_05720</name>
</gene>
<name>A0A9D2UIR7_9BACT</name>
<evidence type="ECO:0000256" key="4">
    <source>
        <dbReference type="ARBA" id="ARBA00023235"/>
    </source>
</evidence>
<reference evidence="7" key="2">
    <citation type="submission" date="2021-04" db="EMBL/GenBank/DDBJ databases">
        <authorList>
            <person name="Gilroy R."/>
        </authorList>
    </citation>
    <scope>NUCLEOTIDE SEQUENCE</scope>
    <source>
        <strain evidence="7">MalCec1-1739</strain>
    </source>
</reference>
<feature type="domain" description="Chorismate-utilising enzyme C-terminal" evidence="6">
    <location>
        <begin position="111"/>
        <end position="357"/>
    </location>
</feature>
<dbReference type="InterPro" id="IPR005801">
    <property type="entry name" value="ADC_synthase"/>
</dbReference>
<dbReference type="PANTHER" id="PTHR42839:SF2">
    <property type="entry name" value="ISOCHORISMATE SYNTHASE ENTC"/>
    <property type="match status" value="1"/>
</dbReference>
<evidence type="ECO:0000259" key="6">
    <source>
        <dbReference type="Pfam" id="PF00425"/>
    </source>
</evidence>
<comment type="caution">
    <text evidence="7">The sequence shown here is derived from an EMBL/GenBank/DDBJ whole genome shotgun (WGS) entry which is preliminary data.</text>
</comment>
<dbReference type="Gene3D" id="3.60.120.10">
    <property type="entry name" value="Anthranilate synthase"/>
    <property type="match status" value="1"/>
</dbReference>
<dbReference type="AlphaFoldDB" id="A0A9D2UIR7"/>
<accession>A0A9D2UIR7</accession>
<dbReference type="InterPro" id="IPR004561">
    <property type="entry name" value="IsoChor_synthase"/>
</dbReference>
<evidence type="ECO:0000256" key="5">
    <source>
        <dbReference type="ARBA" id="ARBA00041564"/>
    </source>
</evidence>
<dbReference type="Proteomes" id="UP000787625">
    <property type="component" value="Unassembled WGS sequence"/>
</dbReference>
<dbReference type="NCBIfam" id="TIGR00543">
    <property type="entry name" value="isochor_syn"/>
    <property type="match status" value="1"/>
</dbReference>
<evidence type="ECO:0000256" key="1">
    <source>
        <dbReference type="ARBA" id="ARBA00000799"/>
    </source>
</evidence>
<protein>
    <recommendedName>
        <fullName evidence="3">isochorismate synthase</fullName>
        <ecNumber evidence="3">5.4.4.2</ecNumber>
    </recommendedName>
    <alternativeName>
        <fullName evidence="5">Isochorismate mutase</fullName>
    </alternativeName>
</protein>
<organism evidence="7 8">
    <name type="scientific">Candidatus Avibacteroides avistercoris</name>
    <dbReference type="NCBI Taxonomy" id="2840690"/>
    <lineage>
        <taxon>Bacteria</taxon>
        <taxon>Pseudomonadati</taxon>
        <taxon>Bacteroidota</taxon>
        <taxon>Bacteroidia</taxon>
        <taxon>Bacteroidales</taxon>
        <taxon>Bacteroidaceae</taxon>
        <taxon>Bacteroidaceae incertae sedis</taxon>
        <taxon>Candidatus Avibacteroides</taxon>
    </lineage>
</organism>
<reference evidence="7" key="1">
    <citation type="journal article" date="2021" name="PeerJ">
        <title>Extensive microbial diversity within the chicken gut microbiome revealed by metagenomics and culture.</title>
        <authorList>
            <person name="Gilroy R."/>
            <person name="Ravi A."/>
            <person name="Getino M."/>
            <person name="Pursley I."/>
            <person name="Horton D.L."/>
            <person name="Alikhan N.F."/>
            <person name="Baker D."/>
            <person name="Gharbi K."/>
            <person name="Hall N."/>
            <person name="Watson M."/>
            <person name="Adriaenssens E.M."/>
            <person name="Foster-Nyarko E."/>
            <person name="Jarju S."/>
            <person name="Secka A."/>
            <person name="Antonio M."/>
            <person name="Oren A."/>
            <person name="Chaudhuri R.R."/>
            <person name="La Ragione R."/>
            <person name="Hildebrand F."/>
            <person name="Pallen M.J."/>
        </authorList>
    </citation>
    <scope>NUCLEOTIDE SEQUENCE</scope>
    <source>
        <strain evidence="7">MalCec1-1739</strain>
    </source>
</reference>
<comment type="catalytic activity">
    <reaction evidence="1">
        <text>chorismate = isochorismate</text>
        <dbReference type="Rhea" id="RHEA:18985"/>
        <dbReference type="ChEBI" id="CHEBI:29748"/>
        <dbReference type="ChEBI" id="CHEBI:29780"/>
        <dbReference type="EC" id="5.4.4.2"/>
    </reaction>
</comment>
<proteinExistence type="inferred from homology"/>
<dbReference type="InterPro" id="IPR015890">
    <property type="entry name" value="Chorismate_C"/>
</dbReference>
<dbReference type="EMBL" id="DWUP01000123">
    <property type="protein sequence ID" value="HJD53203.1"/>
    <property type="molecule type" value="Genomic_DNA"/>
</dbReference>
<dbReference type="SUPFAM" id="SSF56322">
    <property type="entry name" value="ADC synthase"/>
    <property type="match status" value="1"/>
</dbReference>